<protein>
    <submittedName>
        <fullName evidence="1">Uncharacterized protein</fullName>
    </submittedName>
</protein>
<keyword evidence="2" id="KW-1185">Reference proteome</keyword>
<dbReference type="EMBL" id="JAAGAX010000003">
    <property type="protein sequence ID" value="KAF2318722.1"/>
    <property type="molecule type" value="Genomic_DNA"/>
</dbReference>
<evidence type="ECO:0000313" key="2">
    <source>
        <dbReference type="Proteomes" id="UP000467840"/>
    </source>
</evidence>
<sequence>MSSTFSPSRNSHGSSRLQLHQLAAFGSASRLRSSSLKKPPEPLRHAIADCLSSAAASAVAISHHANPSVAVTEASRTLRDYLASPATTDLAYIQLLPELALHQESLPSLSSLLSRSFNSQLSPANAGESSEKKDATNLPISNLSNFEKVDAREDLDYIAADVLKWYWVAEHSLSFLSAENGRSVDLQDMSIRNFLELGAAALLVGDMEAKMKGQPWKYFGTADMPYLDQLLQPSSFTTVTNSASARSHLRAITASKRRRILLQAHFAHVLDHCSSIATTVLHEIVIL</sequence>
<accession>A0A6A6MXS0</accession>
<organism evidence="1 2">
    <name type="scientific">Hevea brasiliensis</name>
    <name type="common">Para rubber tree</name>
    <name type="synonym">Siphonia brasiliensis</name>
    <dbReference type="NCBI Taxonomy" id="3981"/>
    <lineage>
        <taxon>Eukaryota</taxon>
        <taxon>Viridiplantae</taxon>
        <taxon>Streptophyta</taxon>
        <taxon>Embryophyta</taxon>
        <taxon>Tracheophyta</taxon>
        <taxon>Spermatophyta</taxon>
        <taxon>Magnoliopsida</taxon>
        <taxon>eudicotyledons</taxon>
        <taxon>Gunneridae</taxon>
        <taxon>Pentapetalae</taxon>
        <taxon>rosids</taxon>
        <taxon>fabids</taxon>
        <taxon>Malpighiales</taxon>
        <taxon>Euphorbiaceae</taxon>
        <taxon>Crotonoideae</taxon>
        <taxon>Micrandreae</taxon>
        <taxon>Hevea</taxon>
    </lineage>
</organism>
<dbReference type="PANTHER" id="PTHR34958">
    <property type="entry name" value="CONDITIONAL LOSS-OF-GROWTH 1"/>
    <property type="match status" value="1"/>
</dbReference>
<dbReference type="AlphaFoldDB" id="A0A6A6MXS0"/>
<comment type="caution">
    <text evidence="1">The sequence shown here is derived from an EMBL/GenBank/DDBJ whole genome shotgun (WGS) entry which is preliminary data.</text>
</comment>
<reference evidence="1 2" key="1">
    <citation type="journal article" date="2020" name="Mol. Plant">
        <title>The Chromosome-Based Rubber Tree Genome Provides New Insights into Spurge Genome Evolution and Rubber Biosynthesis.</title>
        <authorList>
            <person name="Liu J."/>
            <person name="Shi C."/>
            <person name="Shi C.C."/>
            <person name="Li W."/>
            <person name="Zhang Q.J."/>
            <person name="Zhang Y."/>
            <person name="Li K."/>
            <person name="Lu H.F."/>
            <person name="Shi C."/>
            <person name="Zhu S.T."/>
            <person name="Xiao Z.Y."/>
            <person name="Nan H."/>
            <person name="Yue Y."/>
            <person name="Zhu X.G."/>
            <person name="Wu Y."/>
            <person name="Hong X.N."/>
            <person name="Fan G.Y."/>
            <person name="Tong Y."/>
            <person name="Zhang D."/>
            <person name="Mao C.L."/>
            <person name="Liu Y.L."/>
            <person name="Hao S.J."/>
            <person name="Liu W.Q."/>
            <person name="Lv M.Q."/>
            <person name="Zhang H.B."/>
            <person name="Liu Y."/>
            <person name="Hu-Tang G.R."/>
            <person name="Wang J.P."/>
            <person name="Wang J.H."/>
            <person name="Sun Y.H."/>
            <person name="Ni S.B."/>
            <person name="Chen W.B."/>
            <person name="Zhang X.C."/>
            <person name="Jiao Y.N."/>
            <person name="Eichler E.E."/>
            <person name="Li G.H."/>
            <person name="Liu X."/>
            <person name="Gao L.Z."/>
        </authorList>
    </citation>
    <scope>NUCLEOTIDE SEQUENCE [LARGE SCALE GENOMIC DNA]</scope>
    <source>
        <strain evidence="2">cv. GT1</strain>
        <tissue evidence="1">Leaf</tissue>
    </source>
</reference>
<gene>
    <name evidence="1" type="ORF">GH714_010309</name>
</gene>
<name>A0A6A6MXS0_HEVBR</name>
<evidence type="ECO:0000313" key="1">
    <source>
        <dbReference type="EMBL" id="KAF2318722.1"/>
    </source>
</evidence>
<proteinExistence type="predicted"/>
<dbReference type="Proteomes" id="UP000467840">
    <property type="component" value="Chromosome 10"/>
</dbReference>
<dbReference type="PANTHER" id="PTHR34958:SF1">
    <property type="entry name" value="ARMADILLO-LIKE HELICAL DOMAIN-CONTAINING PROTEIN"/>
    <property type="match status" value="1"/>
</dbReference>